<proteinExistence type="predicted"/>
<dbReference type="NCBIfam" id="TIGR01558">
    <property type="entry name" value="sm_term_P27"/>
    <property type="match status" value="1"/>
</dbReference>
<gene>
    <name evidence="1" type="ORF">MNB_SM-5-601</name>
</gene>
<protein>
    <recommendedName>
        <fullName evidence="2">Phage terminase small subunit</fullName>
    </recommendedName>
</protein>
<evidence type="ECO:0008006" key="2">
    <source>
        <dbReference type="Google" id="ProtNLM"/>
    </source>
</evidence>
<dbReference type="Pfam" id="PF05119">
    <property type="entry name" value="Terminase_4"/>
    <property type="match status" value="1"/>
</dbReference>
<dbReference type="AlphaFoldDB" id="A0A1W1CLY2"/>
<reference evidence="1" key="1">
    <citation type="submission" date="2016-10" db="EMBL/GenBank/DDBJ databases">
        <authorList>
            <person name="de Groot N.N."/>
        </authorList>
    </citation>
    <scope>NUCLEOTIDE SEQUENCE</scope>
</reference>
<dbReference type="InterPro" id="IPR006448">
    <property type="entry name" value="Phage_term_ssu_P27"/>
</dbReference>
<sequence>MAKGIDWENIREEYESTDLPVREIARRNDVTHGAIQRRAKKENWSRIDVDAVITDKALVGKKGILGKVAIRKIEEVKEILGSNYTPLDEPLVAAFALNYEKWITAQKIIQDEGSTVVSAKGSVYISPYENLAKMYENTFMKIASQLGLSIASRKRLSLSTKSDTEEASLFDIAQDLLECDVDV</sequence>
<evidence type="ECO:0000313" key="1">
    <source>
        <dbReference type="EMBL" id="SFV66713.1"/>
    </source>
</evidence>
<name>A0A1W1CLY2_9ZZZZ</name>
<organism evidence="1">
    <name type="scientific">hydrothermal vent metagenome</name>
    <dbReference type="NCBI Taxonomy" id="652676"/>
    <lineage>
        <taxon>unclassified sequences</taxon>
        <taxon>metagenomes</taxon>
        <taxon>ecological metagenomes</taxon>
    </lineage>
</organism>
<dbReference type="EMBL" id="FPHH01000093">
    <property type="protein sequence ID" value="SFV66713.1"/>
    <property type="molecule type" value="Genomic_DNA"/>
</dbReference>
<accession>A0A1W1CLY2</accession>